<evidence type="ECO:0000256" key="4">
    <source>
        <dbReference type="ARBA" id="ARBA00023163"/>
    </source>
</evidence>
<protein>
    <submittedName>
        <fullName evidence="7">LysR family transcriptional regulator</fullName>
    </submittedName>
</protein>
<dbReference type="PRINTS" id="PR00039">
    <property type="entry name" value="HTHLYSR"/>
</dbReference>
<dbReference type="Pfam" id="PF00126">
    <property type="entry name" value="HTH_1"/>
    <property type="match status" value="1"/>
</dbReference>
<dbReference type="Gene3D" id="3.40.190.290">
    <property type="match status" value="1"/>
</dbReference>
<reference evidence="7 8" key="1">
    <citation type="submission" date="2022-06" db="EMBL/GenBank/DDBJ databases">
        <title>Whole-genome of Asaia lannensis strain LMG 27011T.</title>
        <authorList>
            <person name="Sombolestani A."/>
        </authorList>
    </citation>
    <scope>NUCLEOTIDE SEQUENCE [LARGE SCALE GENOMIC DNA]</scope>
    <source>
        <strain evidence="7 8">NBRC 102526</strain>
    </source>
</reference>
<gene>
    <name evidence="7" type="ORF">NF685_07340</name>
</gene>
<comment type="caution">
    <text evidence="7">The sequence shown here is derived from an EMBL/GenBank/DDBJ whole genome shotgun (WGS) entry which is preliminary data.</text>
</comment>
<dbReference type="Proteomes" id="UP001523401">
    <property type="component" value="Unassembled WGS sequence"/>
</dbReference>
<dbReference type="PANTHER" id="PTHR30126">
    <property type="entry name" value="HTH-TYPE TRANSCRIPTIONAL REGULATOR"/>
    <property type="match status" value="1"/>
</dbReference>
<dbReference type="InterPro" id="IPR036390">
    <property type="entry name" value="WH_DNA-bd_sf"/>
</dbReference>
<feature type="domain" description="HTH lysR-type" evidence="6">
    <location>
        <begin position="5"/>
        <end position="62"/>
    </location>
</feature>
<evidence type="ECO:0000259" key="6">
    <source>
        <dbReference type="PROSITE" id="PS50931"/>
    </source>
</evidence>
<dbReference type="Pfam" id="PF03466">
    <property type="entry name" value="LysR_substrate"/>
    <property type="match status" value="1"/>
</dbReference>
<evidence type="ECO:0000313" key="8">
    <source>
        <dbReference type="Proteomes" id="UP001523401"/>
    </source>
</evidence>
<proteinExistence type="inferred from homology"/>
<dbReference type="InterPro" id="IPR036388">
    <property type="entry name" value="WH-like_DNA-bd_sf"/>
</dbReference>
<keyword evidence="3" id="KW-0238">DNA-binding</keyword>
<dbReference type="PANTHER" id="PTHR30126:SF91">
    <property type="entry name" value="LYSR FAMILY TRANSCRIPTIONAL REGULATOR"/>
    <property type="match status" value="1"/>
</dbReference>
<dbReference type="InterPro" id="IPR005119">
    <property type="entry name" value="LysR_subst-bd"/>
</dbReference>
<feature type="region of interest" description="Disordered" evidence="5">
    <location>
        <begin position="300"/>
        <end position="330"/>
    </location>
</feature>
<sequence>MLDRISLDQLRVFIAAADDGSFSAAARRFRRSQPAISEMIATLEAQIGVALFDRVGRYPQLTKAGETLLADARGIVLAVDHMKARAYGMSSGIEPELSVVVDVFFPMDRVTRVARGFRETFPHTPLRLYVEALGGVFQPILDSRARIGIAGPLPDMPPSLSSEAIGDIRFMMVASTTHPLAHYEGPIPRDELARHVQLVLTDRTELSAGRERGIYSPSTWRLADLYAKHHFLLGGLGWGGMPVHSISADLEAGRLVELNIDGFTSGGSRMPMTVVYPTAEPPGPAGRWLIDHLKLCTGRHGTGHDGARRDGVTGDATNHALDDGATPEPQIGQTACLAARSGHS</sequence>
<name>A0ABT1CG39_9PROT</name>
<dbReference type="SUPFAM" id="SSF53850">
    <property type="entry name" value="Periplasmic binding protein-like II"/>
    <property type="match status" value="1"/>
</dbReference>
<evidence type="ECO:0000256" key="2">
    <source>
        <dbReference type="ARBA" id="ARBA00023015"/>
    </source>
</evidence>
<accession>A0ABT1CG39</accession>
<dbReference type="RefSeq" id="WP_252849158.1">
    <property type="nucleotide sequence ID" value="NZ_BAPW01000010.1"/>
</dbReference>
<dbReference type="PROSITE" id="PS50931">
    <property type="entry name" value="HTH_LYSR"/>
    <property type="match status" value="1"/>
</dbReference>
<dbReference type="InterPro" id="IPR000847">
    <property type="entry name" value="LysR_HTH_N"/>
</dbReference>
<organism evidence="7 8">
    <name type="scientific">Asaia lannensis NBRC 102526</name>
    <dbReference type="NCBI Taxonomy" id="1307926"/>
    <lineage>
        <taxon>Bacteria</taxon>
        <taxon>Pseudomonadati</taxon>
        <taxon>Pseudomonadota</taxon>
        <taxon>Alphaproteobacteria</taxon>
        <taxon>Acetobacterales</taxon>
        <taxon>Acetobacteraceae</taxon>
        <taxon>Asaia</taxon>
    </lineage>
</organism>
<feature type="compositionally biased region" description="Basic and acidic residues" evidence="5">
    <location>
        <begin position="302"/>
        <end position="312"/>
    </location>
</feature>
<evidence type="ECO:0000256" key="3">
    <source>
        <dbReference type="ARBA" id="ARBA00023125"/>
    </source>
</evidence>
<evidence type="ECO:0000256" key="5">
    <source>
        <dbReference type="SAM" id="MobiDB-lite"/>
    </source>
</evidence>
<dbReference type="SUPFAM" id="SSF46785">
    <property type="entry name" value="Winged helix' DNA-binding domain"/>
    <property type="match status" value="1"/>
</dbReference>
<keyword evidence="4" id="KW-0804">Transcription</keyword>
<dbReference type="EMBL" id="JAMXQU010000004">
    <property type="protein sequence ID" value="MCO6159836.1"/>
    <property type="molecule type" value="Genomic_DNA"/>
</dbReference>
<keyword evidence="8" id="KW-1185">Reference proteome</keyword>
<keyword evidence="2" id="KW-0805">Transcription regulation</keyword>
<evidence type="ECO:0000313" key="7">
    <source>
        <dbReference type="EMBL" id="MCO6159836.1"/>
    </source>
</evidence>
<dbReference type="Gene3D" id="1.10.10.10">
    <property type="entry name" value="Winged helix-like DNA-binding domain superfamily/Winged helix DNA-binding domain"/>
    <property type="match status" value="1"/>
</dbReference>
<evidence type="ECO:0000256" key="1">
    <source>
        <dbReference type="ARBA" id="ARBA00009437"/>
    </source>
</evidence>
<comment type="similarity">
    <text evidence="1">Belongs to the LysR transcriptional regulatory family.</text>
</comment>